<gene>
    <name evidence="3" type="ORF">SAMN05216287_2053</name>
</gene>
<dbReference type="EMBL" id="FNNU01000003">
    <property type="protein sequence ID" value="SDX08627.1"/>
    <property type="molecule type" value="Genomic_DNA"/>
</dbReference>
<protein>
    <submittedName>
        <fullName evidence="3">Spore coat protein U (SCPU) domain-containing protein</fullName>
    </submittedName>
</protein>
<dbReference type="Gene3D" id="2.60.40.1090">
    <property type="entry name" value="Fimbrial-type adhesion domain"/>
    <property type="match status" value="1"/>
</dbReference>
<keyword evidence="4" id="KW-1185">Reference proteome</keyword>
<sequence length="187" mass="18987">MKYRLGFRARLCLACLPAALAGMPGVVSADTGSNELTLTASFQLSASVQAGCVLGGGSTDATSFGSIDFGQLASLGADVKVASTVSGGSIQLQCTPGTALTISLNSGANAASGARYMAKGSERLRYQLYQDASYATVWGDQNSGTPLSMTFPAGGTLSLPVYARLFASSPLPSAGLYSDVVTVTVTY</sequence>
<organism evidence="3 4">
    <name type="scientific">Pseudomonas kuykendallii</name>
    <dbReference type="NCBI Taxonomy" id="1007099"/>
    <lineage>
        <taxon>Bacteria</taxon>
        <taxon>Pseudomonadati</taxon>
        <taxon>Pseudomonadota</taxon>
        <taxon>Gammaproteobacteria</taxon>
        <taxon>Pseudomonadales</taxon>
        <taxon>Pseudomonadaceae</taxon>
        <taxon>Pseudomonas</taxon>
    </lineage>
</organism>
<dbReference type="GO" id="GO:0007155">
    <property type="term" value="P:cell adhesion"/>
    <property type="evidence" value="ECO:0007669"/>
    <property type="project" value="InterPro"/>
</dbReference>
<dbReference type="InterPro" id="IPR007893">
    <property type="entry name" value="Spore_coat_U/FanG"/>
</dbReference>
<dbReference type="RefSeq" id="WP_245728167.1">
    <property type="nucleotide sequence ID" value="NZ_FNNU01000003.1"/>
</dbReference>
<dbReference type="InterPro" id="IPR008966">
    <property type="entry name" value="Adhesion_dom_sf"/>
</dbReference>
<keyword evidence="3" id="KW-0946">Virion</keyword>
<dbReference type="InterPro" id="IPR053167">
    <property type="entry name" value="Spore_coat_component"/>
</dbReference>
<dbReference type="PANTHER" id="PTHR37089">
    <property type="entry name" value="PROTEIN U-RELATED"/>
    <property type="match status" value="1"/>
</dbReference>
<evidence type="ECO:0000259" key="2">
    <source>
        <dbReference type="Pfam" id="PF05229"/>
    </source>
</evidence>
<dbReference type="GO" id="GO:0009289">
    <property type="term" value="C:pilus"/>
    <property type="evidence" value="ECO:0007669"/>
    <property type="project" value="InterPro"/>
</dbReference>
<evidence type="ECO:0000256" key="1">
    <source>
        <dbReference type="SAM" id="SignalP"/>
    </source>
</evidence>
<dbReference type="AlphaFoldDB" id="A0A1H2YUA8"/>
<keyword evidence="3" id="KW-0167">Capsid protein</keyword>
<dbReference type="SMART" id="SM00972">
    <property type="entry name" value="SCPU"/>
    <property type="match status" value="1"/>
</dbReference>
<feature type="signal peptide" evidence="1">
    <location>
        <begin position="1"/>
        <end position="29"/>
    </location>
</feature>
<evidence type="ECO:0000313" key="3">
    <source>
        <dbReference type="EMBL" id="SDX08627.1"/>
    </source>
</evidence>
<reference evidence="4" key="1">
    <citation type="submission" date="2016-10" db="EMBL/GenBank/DDBJ databases">
        <authorList>
            <person name="Varghese N."/>
            <person name="Submissions S."/>
        </authorList>
    </citation>
    <scope>NUCLEOTIDE SEQUENCE [LARGE SCALE GENOMIC DNA]</scope>
    <source>
        <strain evidence="4">NRRL B-59562</strain>
    </source>
</reference>
<dbReference type="SUPFAM" id="SSF49401">
    <property type="entry name" value="Bacterial adhesins"/>
    <property type="match status" value="1"/>
</dbReference>
<name>A0A1H2YUA8_9PSED</name>
<feature type="domain" description="Spore coat protein U/FanG" evidence="2">
    <location>
        <begin position="39"/>
        <end position="184"/>
    </location>
</feature>
<accession>A0A1H2YUA8</accession>
<evidence type="ECO:0000313" key="4">
    <source>
        <dbReference type="Proteomes" id="UP000243778"/>
    </source>
</evidence>
<dbReference type="Pfam" id="PF05229">
    <property type="entry name" value="SCPU"/>
    <property type="match status" value="1"/>
</dbReference>
<keyword evidence="1" id="KW-0732">Signal</keyword>
<dbReference type="Proteomes" id="UP000243778">
    <property type="component" value="Unassembled WGS sequence"/>
</dbReference>
<dbReference type="InterPro" id="IPR036937">
    <property type="entry name" value="Adhesion_dom_fimbrial_sf"/>
</dbReference>
<feature type="chain" id="PRO_5017320602" evidence="1">
    <location>
        <begin position="30"/>
        <end position="187"/>
    </location>
</feature>
<dbReference type="STRING" id="1007099.SAMN05216287_2053"/>
<dbReference type="PANTHER" id="PTHR37089:SF3">
    <property type="entry name" value="EXPORTED PROTEIN"/>
    <property type="match status" value="1"/>
</dbReference>
<proteinExistence type="predicted"/>